<proteinExistence type="inferred from homology"/>
<feature type="domain" description="CsbD-like" evidence="2">
    <location>
        <begin position="5"/>
        <end position="56"/>
    </location>
</feature>
<dbReference type="EMBL" id="JACBXS010000051">
    <property type="protein sequence ID" value="NYS26550.1"/>
    <property type="molecule type" value="Genomic_DNA"/>
</dbReference>
<dbReference type="SUPFAM" id="SSF69047">
    <property type="entry name" value="Hypothetical protein YjbJ"/>
    <property type="match status" value="1"/>
</dbReference>
<dbReference type="Pfam" id="PF05532">
    <property type="entry name" value="CsbD"/>
    <property type="match status" value="1"/>
</dbReference>
<comment type="caution">
    <text evidence="3">The sequence shown here is derived from an EMBL/GenBank/DDBJ whole genome shotgun (WGS) entry which is preliminary data.</text>
</comment>
<evidence type="ECO:0000313" key="3">
    <source>
        <dbReference type="EMBL" id="NYS26550.1"/>
    </source>
</evidence>
<dbReference type="PANTHER" id="PTHR34977:SF1">
    <property type="entry name" value="UPF0337 PROTEIN YJBJ"/>
    <property type="match status" value="1"/>
</dbReference>
<gene>
    <name evidence="3" type="ORF">HUK65_16310</name>
</gene>
<dbReference type="PANTHER" id="PTHR34977">
    <property type="entry name" value="UPF0337 PROTEIN YJBJ"/>
    <property type="match status" value="1"/>
</dbReference>
<keyword evidence="4" id="KW-1185">Reference proteome</keyword>
<dbReference type="InterPro" id="IPR026042">
    <property type="entry name" value="YjbJ"/>
</dbReference>
<dbReference type="PIRSF" id="PIRSF039008">
    <property type="entry name" value="YjbJ"/>
    <property type="match status" value="1"/>
</dbReference>
<sequence length="65" mass="7642">MNLKKANGRWRQVLGSVKERWGALNDNEFTRIDGRRERMVGKLQEAYGIAREDAERHVNDWSARV</sequence>
<name>A0A7Z0I246_9RHOB</name>
<dbReference type="InterPro" id="IPR008462">
    <property type="entry name" value="CsbD"/>
</dbReference>
<organism evidence="3 4">
    <name type="scientific">Rhabdonatronobacter sediminivivens</name>
    <dbReference type="NCBI Taxonomy" id="2743469"/>
    <lineage>
        <taxon>Bacteria</taxon>
        <taxon>Pseudomonadati</taxon>
        <taxon>Pseudomonadota</taxon>
        <taxon>Alphaproteobacteria</taxon>
        <taxon>Rhodobacterales</taxon>
        <taxon>Paracoccaceae</taxon>
        <taxon>Rhabdonatronobacter</taxon>
    </lineage>
</organism>
<evidence type="ECO:0000313" key="4">
    <source>
        <dbReference type="Proteomes" id="UP000529417"/>
    </source>
</evidence>
<evidence type="ECO:0000256" key="1">
    <source>
        <dbReference type="ARBA" id="ARBA00009129"/>
    </source>
</evidence>
<evidence type="ECO:0000259" key="2">
    <source>
        <dbReference type="Pfam" id="PF05532"/>
    </source>
</evidence>
<comment type="similarity">
    <text evidence="1">Belongs to the UPF0337 (CsbD) family.</text>
</comment>
<protein>
    <submittedName>
        <fullName evidence="3">CsbD family protein</fullName>
    </submittedName>
</protein>
<dbReference type="Proteomes" id="UP000529417">
    <property type="component" value="Unassembled WGS sequence"/>
</dbReference>
<dbReference type="RefSeq" id="WP_179907344.1">
    <property type="nucleotide sequence ID" value="NZ_JACBXS010000051.1"/>
</dbReference>
<dbReference type="InterPro" id="IPR036629">
    <property type="entry name" value="YjbJ_sf"/>
</dbReference>
<dbReference type="Gene3D" id="1.10.1470.10">
    <property type="entry name" value="YjbJ"/>
    <property type="match status" value="1"/>
</dbReference>
<accession>A0A7Z0I246</accession>
<dbReference type="AlphaFoldDB" id="A0A7Z0I246"/>
<dbReference type="InterPro" id="IPR050423">
    <property type="entry name" value="UPF0337_stress_rsp"/>
</dbReference>
<reference evidence="3 4" key="1">
    <citation type="journal article" date="2000" name="Arch. Microbiol.">
        <title>Rhodobaca bogoriensis gen. nov. and sp. nov., an alkaliphilic purple nonsulfur bacterium from African Rift Valley soda lakes.</title>
        <authorList>
            <person name="Milford A.D."/>
            <person name="Achenbach L.A."/>
            <person name="Jung D.O."/>
            <person name="Madigan M.T."/>
        </authorList>
    </citation>
    <scope>NUCLEOTIDE SEQUENCE [LARGE SCALE GENOMIC DNA]</scope>
    <source>
        <strain evidence="3 4">2376</strain>
    </source>
</reference>